<keyword evidence="1" id="KW-1133">Transmembrane helix</keyword>
<proteinExistence type="predicted"/>
<reference evidence="2 3" key="1">
    <citation type="submission" date="2016-10" db="EMBL/GenBank/DDBJ databases">
        <authorList>
            <person name="Varghese N."/>
            <person name="Submissions S."/>
        </authorList>
    </citation>
    <scope>NUCLEOTIDE SEQUENCE [LARGE SCALE GENOMIC DNA]</scope>
    <source>
        <strain evidence="2 3">LMG 18378</strain>
    </source>
</reference>
<evidence type="ECO:0000313" key="2">
    <source>
        <dbReference type="EMBL" id="SFD52822.1"/>
    </source>
</evidence>
<evidence type="ECO:0000313" key="3">
    <source>
        <dbReference type="Proteomes" id="UP000183385"/>
    </source>
</evidence>
<dbReference type="RefSeq" id="WP_074983583.1">
    <property type="nucleotide sequence ID" value="NZ_FOLS01000028.1"/>
</dbReference>
<dbReference type="EMBL" id="FOLS01000028">
    <property type="protein sequence ID" value="SFD52822.1"/>
    <property type="molecule type" value="Genomic_DNA"/>
</dbReference>
<protein>
    <recommendedName>
        <fullName evidence="4">Structural protein P5</fullName>
    </recommendedName>
</protein>
<keyword evidence="1" id="KW-0472">Membrane</keyword>
<feature type="transmembrane region" description="Helical" evidence="1">
    <location>
        <begin position="205"/>
        <end position="224"/>
    </location>
</feature>
<keyword evidence="1" id="KW-0812">Transmembrane</keyword>
<keyword evidence="3" id="KW-1185">Reference proteome</keyword>
<gene>
    <name evidence="2" type="ORF">SAMN05216577_12852</name>
</gene>
<organism evidence="2 3">
    <name type="scientific">Pseudomonas citronellolis</name>
    <dbReference type="NCBI Taxonomy" id="53408"/>
    <lineage>
        <taxon>Bacteria</taxon>
        <taxon>Pseudomonadati</taxon>
        <taxon>Pseudomonadota</taxon>
        <taxon>Gammaproteobacteria</taxon>
        <taxon>Pseudomonadales</taxon>
        <taxon>Pseudomonadaceae</taxon>
        <taxon>Pseudomonas</taxon>
    </lineage>
</organism>
<evidence type="ECO:0008006" key="4">
    <source>
        <dbReference type="Google" id="ProtNLM"/>
    </source>
</evidence>
<sequence>MTAKAPRSVRNNNPGNIDHVPANKWLGILPMDQRNADQLAEPRFEVFESPVYGFRALELLLQTYHDRYGADTIRKIINRWAPSNENNTDAYVRAVAKAVGVRADDPIDTHQYVYARPLVEAVANHETGIDPRTGKAYRWDPAQIDEGLRRAGVIQPAAQVAKIPVTKETVGATSVGALGLAQLGDVMPKVADAMSQQDANISSGSWIRIAFGVATIAVAVFIAWSQVRKHQAGLE</sequence>
<comment type="caution">
    <text evidence="2">The sequence shown here is derived from an EMBL/GenBank/DDBJ whole genome shotgun (WGS) entry which is preliminary data.</text>
</comment>
<name>A0AAQ1KJA3_9PSED</name>
<dbReference type="AlphaFoldDB" id="A0AAQ1KJA3"/>
<evidence type="ECO:0000256" key="1">
    <source>
        <dbReference type="SAM" id="Phobius"/>
    </source>
</evidence>
<accession>A0AAQ1KJA3</accession>
<dbReference type="Proteomes" id="UP000183385">
    <property type="component" value="Unassembled WGS sequence"/>
</dbReference>